<evidence type="ECO:0000259" key="9">
    <source>
        <dbReference type="PROSITE" id="PS50850"/>
    </source>
</evidence>
<feature type="transmembrane region" description="Helical" evidence="8">
    <location>
        <begin position="162"/>
        <end position="180"/>
    </location>
</feature>
<feature type="region of interest" description="Disordered" evidence="7">
    <location>
        <begin position="257"/>
        <end position="297"/>
    </location>
</feature>
<keyword evidence="12" id="KW-1185">Reference proteome</keyword>
<organism evidence="10">
    <name type="scientific">Podospora anserina (strain S / ATCC MYA-4624 / DSM 980 / FGSC 10383)</name>
    <name type="common">Pleurage anserina</name>
    <dbReference type="NCBI Taxonomy" id="515849"/>
    <lineage>
        <taxon>Eukaryota</taxon>
        <taxon>Fungi</taxon>
        <taxon>Dikarya</taxon>
        <taxon>Ascomycota</taxon>
        <taxon>Pezizomycotina</taxon>
        <taxon>Sordariomycetes</taxon>
        <taxon>Sordariomycetidae</taxon>
        <taxon>Sordariales</taxon>
        <taxon>Podosporaceae</taxon>
        <taxon>Podospora</taxon>
        <taxon>Podospora anserina</taxon>
    </lineage>
</organism>
<feature type="transmembrane region" description="Helical" evidence="8">
    <location>
        <begin position="192"/>
        <end position="213"/>
    </location>
</feature>
<sequence>MRFTKSYRHRRMTGLDSVSAGATTPKRSRLLSFINFPGTRRKNVEQPPPPFLEFRSSTFFILLTVCLAIFTDILFYGLIVPVFPFSLLEQIGLAENKVQEWTAILLACYNVTLFLGAPIVGFYADHSSSRRWPLLLGLVALCGSTLLLCLSKTIALLVVGRLLQGLSAAIVWSVGLALLVDTVGRDIGYAMGYVTIAMSVGLLISPVIGGAVYEAAGYYAVFYIAFAVVACDIALRLVLVEKRVAQQWVVGPESSEAESATTITNNREDVEKQVQATSQAGADPALPPSPTRAGTSSGDPIAALSTPVLNPAKHPHWELIKNRRMLAALVGIAIEACRSFANSLASADFSDRFAFDTVIPLYVKQTFEWNSTAAGLIFICVMVPGFVSPIVGKLADKHGAKWFSVAGFALSIPPLVCLRFVTRNTIEHKVLLCALLTLLGVTLVTLANTPLMAEITYAIDEREAQQPGVWGEKGVYGIAYGLFTTAYALGGTIGSITAGYIQAGPGWGTTTWYCGVWAAAGAVVSFWLGARPDEAPKRQRPDDEELPASTSGVM</sequence>
<evidence type="ECO:0000256" key="5">
    <source>
        <dbReference type="ARBA" id="ARBA00022989"/>
    </source>
</evidence>
<dbReference type="EMBL" id="CU640366">
    <property type="protein sequence ID" value="CAP72641.1"/>
    <property type="molecule type" value="Genomic_DNA"/>
</dbReference>
<dbReference type="STRING" id="515849.B2B4B6"/>
<reference evidence="11" key="4">
    <citation type="submission" date="2014-09" db="EMBL/GenBank/DDBJ databases">
        <title>Maintaining two mating types: Structure of the mating type locus and its role in heterokaryosis in Podospora anserina.</title>
        <authorList>
            <person name="Grognet P."/>
            <person name="Bidard F."/>
            <person name="Kuchly C."/>
            <person name="Chan Ho Tong L."/>
            <person name="Coppin E."/>
            <person name="Ait Benkhali J."/>
            <person name="Couloux A."/>
            <person name="Wincker P."/>
            <person name="Debuchy R."/>
            <person name="Silar P."/>
        </authorList>
    </citation>
    <scope>NUCLEOTIDE SEQUENCE</scope>
</reference>
<dbReference type="AlphaFoldDB" id="B2B4B6"/>
<proteinExistence type="inferred from homology"/>
<keyword evidence="5 8" id="KW-1133">Transmembrane helix</keyword>
<feature type="transmembrane region" description="Helical" evidence="8">
    <location>
        <begin position="510"/>
        <end position="530"/>
    </location>
</feature>
<evidence type="ECO:0000256" key="7">
    <source>
        <dbReference type="SAM" id="MobiDB-lite"/>
    </source>
</evidence>
<accession>B2B4B6</accession>
<feature type="transmembrane region" description="Helical" evidence="8">
    <location>
        <begin position="103"/>
        <end position="123"/>
    </location>
</feature>
<dbReference type="RefSeq" id="XP_001910816.1">
    <property type="nucleotide sequence ID" value="XM_001910781.1"/>
</dbReference>
<comment type="similarity">
    <text evidence="2">Belongs to the major facilitator superfamily. Vesicular transporter family.</text>
</comment>
<feature type="region of interest" description="Disordered" evidence="7">
    <location>
        <begin position="534"/>
        <end position="554"/>
    </location>
</feature>
<feature type="transmembrane region" description="Helical" evidence="8">
    <location>
        <begin position="219"/>
        <end position="239"/>
    </location>
</feature>
<dbReference type="SUPFAM" id="SSF103473">
    <property type="entry name" value="MFS general substrate transporter"/>
    <property type="match status" value="1"/>
</dbReference>
<dbReference type="PRINTS" id="PR01035">
    <property type="entry name" value="TCRTETA"/>
</dbReference>
<feature type="transmembrane region" description="Helical" evidence="8">
    <location>
        <begin position="399"/>
        <end position="418"/>
    </location>
</feature>
<feature type="transmembrane region" description="Helical" evidence="8">
    <location>
        <begin position="430"/>
        <end position="447"/>
    </location>
</feature>
<feature type="transmembrane region" description="Helical" evidence="8">
    <location>
        <begin position="135"/>
        <end position="156"/>
    </location>
</feature>
<evidence type="ECO:0000313" key="10">
    <source>
        <dbReference type="EMBL" id="CAP72641.1"/>
    </source>
</evidence>
<feature type="transmembrane region" description="Helical" evidence="8">
    <location>
        <begin position="369"/>
        <end position="387"/>
    </location>
</feature>
<dbReference type="PROSITE" id="PS50850">
    <property type="entry name" value="MFS"/>
    <property type="match status" value="1"/>
</dbReference>
<keyword evidence="4 8" id="KW-0812">Transmembrane</keyword>
<evidence type="ECO:0000256" key="4">
    <source>
        <dbReference type="ARBA" id="ARBA00022692"/>
    </source>
</evidence>
<dbReference type="GO" id="GO:0022857">
    <property type="term" value="F:transmembrane transporter activity"/>
    <property type="evidence" value="ECO:0007669"/>
    <property type="project" value="InterPro"/>
</dbReference>
<dbReference type="eggNOG" id="KOG3764">
    <property type="taxonomic scope" value="Eukaryota"/>
</dbReference>
<dbReference type="PANTHER" id="PTHR23506:SF23">
    <property type="entry name" value="GH10249P"/>
    <property type="match status" value="1"/>
</dbReference>
<reference evidence="10 12" key="1">
    <citation type="journal article" date="2008" name="Genome Biol.">
        <title>The genome sequence of the model ascomycete fungus Podospora anserina.</title>
        <authorList>
            <person name="Espagne E."/>
            <person name="Lespinet O."/>
            <person name="Malagnac F."/>
            <person name="Da Silva C."/>
            <person name="Jaillon O."/>
            <person name="Porcel B.M."/>
            <person name="Couloux A."/>
            <person name="Aury J.-M."/>
            <person name="Segurens B."/>
            <person name="Poulain J."/>
            <person name="Anthouard V."/>
            <person name="Grossetete S."/>
            <person name="Khalili H."/>
            <person name="Coppin E."/>
            <person name="Dequard-Chablat M."/>
            <person name="Picard M."/>
            <person name="Contamine V."/>
            <person name="Arnaise S."/>
            <person name="Bourdais A."/>
            <person name="Berteaux-Lecellier V."/>
            <person name="Gautheret D."/>
            <person name="de Vries R.P."/>
            <person name="Battaglia E."/>
            <person name="Coutinho P.M."/>
            <person name="Danchin E.G.J."/>
            <person name="Henrissat B."/>
            <person name="El Khoury R."/>
            <person name="Sainsard-Chanet A."/>
            <person name="Boivin A."/>
            <person name="Pinan-Lucarre B."/>
            <person name="Sellem C.H."/>
            <person name="Debuchy R."/>
            <person name="Wincker P."/>
            <person name="Weissenbach J."/>
            <person name="Silar P."/>
        </authorList>
    </citation>
    <scope>NUCLEOTIDE SEQUENCE [LARGE SCALE GENOMIC DNA]</scope>
    <source>
        <strain evidence="12">S / ATCC MYA-4624 / DSM 980 / FGSC 10383</strain>
        <strain evidence="10">S mat+</strain>
    </source>
</reference>
<dbReference type="Proteomes" id="UP000001197">
    <property type="component" value="Chromosome 2"/>
</dbReference>
<dbReference type="PANTHER" id="PTHR23506">
    <property type="entry name" value="GH10249P"/>
    <property type="match status" value="1"/>
</dbReference>
<protein>
    <submittedName>
        <fullName evidence="10">Podospora anserina S mat+ genomic DNA chromosome 2, supercontig 2</fullName>
    </submittedName>
    <submittedName>
        <fullName evidence="11">Vesicular amine transporter similar to Q2UI55 of Aspergillus oryzae</fullName>
    </submittedName>
</protein>
<dbReference type="InterPro" id="IPR001958">
    <property type="entry name" value="Tet-R_TetA/multi-R_MdtG-like"/>
</dbReference>
<dbReference type="InterPro" id="IPR050930">
    <property type="entry name" value="MFS_Vesicular_Transporter"/>
</dbReference>
<gene>
    <name evidence="10" type="ORF">PODANS_2_720</name>
</gene>
<keyword evidence="3" id="KW-0813">Transport</keyword>
<keyword evidence="6 8" id="KW-0472">Membrane</keyword>
<dbReference type="Gene3D" id="1.20.1250.20">
    <property type="entry name" value="MFS general substrate transporter like domains"/>
    <property type="match status" value="2"/>
</dbReference>
<evidence type="ECO:0000256" key="1">
    <source>
        <dbReference type="ARBA" id="ARBA00004141"/>
    </source>
</evidence>
<comment type="subcellular location">
    <subcellularLocation>
        <location evidence="1">Membrane</location>
        <topology evidence="1">Multi-pass membrane protein</topology>
    </subcellularLocation>
</comment>
<evidence type="ECO:0000256" key="2">
    <source>
        <dbReference type="ARBA" id="ARBA00006829"/>
    </source>
</evidence>
<dbReference type="InterPro" id="IPR036259">
    <property type="entry name" value="MFS_trans_sf"/>
</dbReference>
<dbReference type="OrthoDB" id="5086884at2759"/>
<evidence type="ECO:0000256" key="6">
    <source>
        <dbReference type="ARBA" id="ARBA00023136"/>
    </source>
</evidence>
<dbReference type="InterPro" id="IPR020846">
    <property type="entry name" value="MFS_dom"/>
</dbReference>
<dbReference type="VEuPathDB" id="FungiDB:PODANS_2_720"/>
<dbReference type="Pfam" id="PF07690">
    <property type="entry name" value="MFS_1"/>
    <property type="match status" value="2"/>
</dbReference>
<dbReference type="EMBL" id="FO904937">
    <property type="protein sequence ID" value="CDP25036.1"/>
    <property type="molecule type" value="Genomic_DNA"/>
</dbReference>
<name>B2B4B6_PODAN</name>
<dbReference type="GO" id="GO:0016020">
    <property type="term" value="C:membrane"/>
    <property type="evidence" value="ECO:0007669"/>
    <property type="project" value="UniProtKB-SubCell"/>
</dbReference>
<feature type="domain" description="Major facilitator superfamily (MFS) profile" evidence="9">
    <location>
        <begin position="61"/>
        <end position="533"/>
    </location>
</feature>
<dbReference type="InterPro" id="IPR011701">
    <property type="entry name" value="MFS"/>
</dbReference>
<evidence type="ECO:0000313" key="12">
    <source>
        <dbReference type="Proteomes" id="UP000001197"/>
    </source>
</evidence>
<dbReference type="CDD" id="cd17325">
    <property type="entry name" value="MFS_MdtG_SLC18_like"/>
    <property type="match status" value="1"/>
</dbReference>
<evidence type="ECO:0000313" key="11">
    <source>
        <dbReference type="EMBL" id="CDP25036.1"/>
    </source>
</evidence>
<dbReference type="GeneID" id="6196524"/>
<reference evidence="10" key="2">
    <citation type="submission" date="2008-07" db="EMBL/GenBank/DDBJ databases">
        <authorList>
            <person name="Genoscope - CEA"/>
        </authorList>
    </citation>
    <scope>NUCLEOTIDE SEQUENCE</scope>
    <source>
        <strain evidence="10">S mat+</strain>
    </source>
</reference>
<dbReference type="KEGG" id="pan:PODANSg7858"/>
<dbReference type="HOGENOM" id="CLU_001265_51_3_1"/>
<evidence type="ECO:0000256" key="3">
    <source>
        <dbReference type="ARBA" id="ARBA00022448"/>
    </source>
</evidence>
<reference evidence="12" key="3">
    <citation type="journal article" date="2014" name="Genetics">
        <title>Maintaining two mating types: Structure of the mating type locus and its role in heterokaryosis in Podospora anserina.</title>
        <authorList>
            <person name="Grognet P."/>
            <person name="Bidard F."/>
            <person name="Kuchly C."/>
            <person name="Tong L.C.H."/>
            <person name="Coppin E."/>
            <person name="Benkhali J.A."/>
            <person name="Couloux A."/>
            <person name="Wincker P."/>
            <person name="Debuchy R."/>
            <person name="Silar P."/>
        </authorList>
    </citation>
    <scope>GENOME REANNOTATION</scope>
    <source>
        <strain evidence="12">S / ATCC MYA-4624 / DSM 980 / FGSC 10383</strain>
    </source>
</reference>
<evidence type="ECO:0000256" key="8">
    <source>
        <dbReference type="SAM" id="Phobius"/>
    </source>
</evidence>
<feature type="transmembrane region" description="Helical" evidence="8">
    <location>
        <begin position="59"/>
        <end position="83"/>
    </location>
</feature>